<dbReference type="EMBL" id="SMBT01000009">
    <property type="protein sequence ID" value="TCU84582.1"/>
    <property type="molecule type" value="Genomic_DNA"/>
</dbReference>
<evidence type="ECO:0000313" key="3">
    <source>
        <dbReference type="Proteomes" id="UP000255108"/>
    </source>
</evidence>
<dbReference type="EMBL" id="UGHR01000001">
    <property type="protein sequence ID" value="STQ90047.1"/>
    <property type="molecule type" value="Genomic_DNA"/>
</dbReference>
<evidence type="ECO:0000313" key="4">
    <source>
        <dbReference type="Proteomes" id="UP000295794"/>
    </source>
</evidence>
<organism evidence="1 3">
    <name type="scientific">Iodobacter fluviatilis</name>
    <dbReference type="NCBI Taxonomy" id="537"/>
    <lineage>
        <taxon>Bacteria</taxon>
        <taxon>Pseudomonadati</taxon>
        <taxon>Pseudomonadota</taxon>
        <taxon>Betaproteobacteria</taxon>
        <taxon>Neisseriales</taxon>
        <taxon>Chitinibacteraceae</taxon>
        <taxon>Iodobacter</taxon>
    </lineage>
</organism>
<dbReference type="Proteomes" id="UP000255108">
    <property type="component" value="Unassembled WGS sequence"/>
</dbReference>
<proteinExistence type="predicted"/>
<dbReference type="Pfam" id="PF20390">
    <property type="entry name" value="DUF6685"/>
    <property type="match status" value="1"/>
</dbReference>
<reference evidence="1 3" key="1">
    <citation type="submission" date="2018-06" db="EMBL/GenBank/DDBJ databases">
        <authorList>
            <consortium name="Pathogen Informatics"/>
            <person name="Doyle S."/>
        </authorList>
    </citation>
    <scope>NUCLEOTIDE SEQUENCE [LARGE SCALE GENOMIC DNA]</scope>
    <source>
        <strain evidence="1 3">NCTC11159</strain>
    </source>
</reference>
<evidence type="ECO:0000313" key="1">
    <source>
        <dbReference type="EMBL" id="STQ90047.1"/>
    </source>
</evidence>
<reference evidence="2 4" key="2">
    <citation type="submission" date="2019-03" db="EMBL/GenBank/DDBJ databases">
        <title>Genomic Encyclopedia of Type Strains, Phase IV (KMG-IV): sequencing the most valuable type-strain genomes for metagenomic binning, comparative biology and taxonomic classification.</title>
        <authorList>
            <person name="Goeker M."/>
        </authorList>
    </citation>
    <scope>NUCLEOTIDE SEQUENCE [LARGE SCALE GENOMIC DNA]</scope>
    <source>
        <strain evidence="2 4">DSM 3764</strain>
    </source>
</reference>
<name>A0A377Q5G2_9NEIS</name>
<evidence type="ECO:0000313" key="2">
    <source>
        <dbReference type="EMBL" id="TCU84582.1"/>
    </source>
</evidence>
<protein>
    <submittedName>
        <fullName evidence="1">Uncharacterized protein</fullName>
    </submittedName>
</protein>
<dbReference type="InterPro" id="IPR046507">
    <property type="entry name" value="DUF6685"/>
</dbReference>
<accession>A0A377Q5G2</accession>
<dbReference type="AlphaFoldDB" id="A0A377Q5G2"/>
<sequence>MRRLESPIFDGIREKFGQPAKLLRLLTERQDIHVALKPTSTLIDVNSVVAWHKLGETPRSFPRHKKGDVHGWSSTKGFFHTHRPEYDQISSCQLIEQWACDIQEVYGFACSKSDLSKFSSTDAMVEKNSLEMINEITKAKLAQNLAHKEIRIIHAPQSSDFFFIYQWDKRVFLMNNGGSHHFAAAKFIANRLAIKVPLKGKIRIYSLNPLAIASLRNDFDIFIISNKPDVCNAFREAMKSFKATWLWHALPIPYDNAQAVLLPRNEQRSISVSKTLRQAGIVDLGQYLADLCKRQDQH</sequence>
<gene>
    <name evidence="2" type="ORF">EV682_109107</name>
    <name evidence="1" type="ORF">NCTC11159_01105</name>
</gene>
<dbReference type="Proteomes" id="UP000295794">
    <property type="component" value="Unassembled WGS sequence"/>
</dbReference>
<keyword evidence="4" id="KW-1185">Reference proteome</keyword>
<dbReference type="RefSeq" id="WP_207916669.1">
    <property type="nucleotide sequence ID" value="NZ_CAWOLO010000009.1"/>
</dbReference>